<dbReference type="PROSITE" id="PS50122">
    <property type="entry name" value="CHEB"/>
    <property type="match status" value="1"/>
</dbReference>
<dbReference type="InterPro" id="IPR001789">
    <property type="entry name" value="Sig_transdc_resp-reg_receiver"/>
</dbReference>
<dbReference type="GO" id="GO:0005737">
    <property type="term" value="C:cytoplasm"/>
    <property type="evidence" value="ECO:0007669"/>
    <property type="project" value="UniProtKB-SubCell"/>
</dbReference>
<name>A0A1I4RDU3_9BACT</name>
<evidence type="ECO:0000256" key="6">
    <source>
        <dbReference type="PROSITE-ProRule" id="PRU00050"/>
    </source>
</evidence>
<evidence type="ECO:0000256" key="4">
    <source>
        <dbReference type="ARBA" id="ARBA00048267"/>
    </source>
</evidence>
<dbReference type="GO" id="GO:0050568">
    <property type="term" value="F:protein-glutamine glutaminase activity"/>
    <property type="evidence" value="ECO:0007669"/>
    <property type="project" value="UniProtKB-UniRule"/>
</dbReference>
<keyword evidence="3 5" id="KW-0378">Hydrolase</keyword>
<dbReference type="PANTHER" id="PTHR42872">
    <property type="entry name" value="PROTEIN-GLUTAMATE METHYLESTERASE/PROTEIN-GLUTAMINE GLUTAMINASE"/>
    <property type="match status" value="1"/>
</dbReference>
<comment type="catalytic activity">
    <reaction evidence="5">
        <text>L-glutaminyl-[protein] + H2O = L-glutamyl-[protein] + NH4(+)</text>
        <dbReference type="Rhea" id="RHEA:16441"/>
        <dbReference type="Rhea" id="RHEA-COMP:10207"/>
        <dbReference type="Rhea" id="RHEA-COMP:10208"/>
        <dbReference type="ChEBI" id="CHEBI:15377"/>
        <dbReference type="ChEBI" id="CHEBI:28938"/>
        <dbReference type="ChEBI" id="CHEBI:29973"/>
        <dbReference type="ChEBI" id="CHEBI:30011"/>
        <dbReference type="EC" id="3.5.1.44"/>
    </reaction>
</comment>
<protein>
    <recommendedName>
        <fullName evidence="5">Protein-glutamate methylesterase/protein-glutamine glutaminase</fullName>
        <ecNumber evidence="5">3.1.1.61</ecNumber>
        <ecNumber evidence="5">3.5.1.44</ecNumber>
    </recommendedName>
</protein>
<dbReference type="GO" id="GO:0006935">
    <property type="term" value="P:chemotaxis"/>
    <property type="evidence" value="ECO:0007669"/>
    <property type="project" value="UniProtKB-UniRule"/>
</dbReference>
<dbReference type="Pfam" id="PF01339">
    <property type="entry name" value="CheB_methylest"/>
    <property type="match status" value="1"/>
</dbReference>
<keyword evidence="5 7" id="KW-0597">Phosphoprotein</keyword>
<feature type="modified residue" description="4-aspartylphosphate" evidence="5 7">
    <location>
        <position position="59"/>
    </location>
</feature>
<dbReference type="EC" id="3.5.1.44" evidence="5"/>
<evidence type="ECO:0000256" key="7">
    <source>
        <dbReference type="PROSITE-ProRule" id="PRU00169"/>
    </source>
</evidence>
<organism evidence="10 11">
    <name type="scientific">Thermodesulforhabdus norvegica</name>
    <dbReference type="NCBI Taxonomy" id="39841"/>
    <lineage>
        <taxon>Bacteria</taxon>
        <taxon>Pseudomonadati</taxon>
        <taxon>Thermodesulfobacteriota</taxon>
        <taxon>Syntrophobacteria</taxon>
        <taxon>Syntrophobacterales</taxon>
        <taxon>Thermodesulforhabdaceae</taxon>
        <taxon>Thermodesulforhabdus</taxon>
    </lineage>
</organism>
<evidence type="ECO:0000259" key="8">
    <source>
        <dbReference type="PROSITE" id="PS50110"/>
    </source>
</evidence>
<keyword evidence="11" id="KW-1185">Reference proteome</keyword>
<dbReference type="PROSITE" id="PS50110">
    <property type="entry name" value="RESPONSE_REGULATORY"/>
    <property type="match status" value="1"/>
</dbReference>
<comment type="subcellular location">
    <subcellularLocation>
        <location evidence="5">Cytoplasm</location>
    </subcellularLocation>
</comment>
<evidence type="ECO:0000256" key="3">
    <source>
        <dbReference type="ARBA" id="ARBA00022801"/>
    </source>
</evidence>
<dbReference type="PIRSF" id="PIRSF000876">
    <property type="entry name" value="RR_chemtxs_CheB"/>
    <property type="match status" value="1"/>
</dbReference>
<evidence type="ECO:0000313" key="10">
    <source>
        <dbReference type="EMBL" id="SFM50458.1"/>
    </source>
</evidence>
<dbReference type="CDD" id="cd16432">
    <property type="entry name" value="CheB_Rec"/>
    <property type="match status" value="1"/>
</dbReference>
<dbReference type="CDD" id="cd17541">
    <property type="entry name" value="REC_CheB-like"/>
    <property type="match status" value="1"/>
</dbReference>
<proteinExistence type="inferred from homology"/>
<evidence type="ECO:0000256" key="5">
    <source>
        <dbReference type="HAMAP-Rule" id="MF_00099"/>
    </source>
</evidence>
<feature type="active site" evidence="5 6">
    <location>
        <position position="172"/>
    </location>
</feature>
<dbReference type="Gene3D" id="3.40.50.180">
    <property type="entry name" value="Methylesterase CheB, C-terminal domain"/>
    <property type="match status" value="1"/>
</dbReference>
<dbReference type="InterPro" id="IPR008248">
    <property type="entry name" value="CheB-like"/>
</dbReference>
<dbReference type="NCBIfam" id="NF001965">
    <property type="entry name" value="PRK00742.1"/>
    <property type="match status" value="1"/>
</dbReference>
<keyword evidence="1 5" id="KW-0963">Cytoplasm</keyword>
<keyword evidence="2 5" id="KW-0145">Chemotaxis</keyword>
<dbReference type="AlphaFoldDB" id="A0A1I4RDU3"/>
<dbReference type="GO" id="GO:0008984">
    <property type="term" value="F:protein-glutamate methylesterase activity"/>
    <property type="evidence" value="ECO:0007669"/>
    <property type="project" value="UniProtKB-UniRule"/>
</dbReference>
<dbReference type="Gene3D" id="3.40.50.2300">
    <property type="match status" value="1"/>
</dbReference>
<dbReference type="OrthoDB" id="9793421at2"/>
<dbReference type="STRING" id="39841.SAMN05660836_00567"/>
<evidence type="ECO:0000256" key="1">
    <source>
        <dbReference type="ARBA" id="ARBA00022490"/>
    </source>
</evidence>
<reference evidence="10 11" key="1">
    <citation type="submission" date="2016-10" db="EMBL/GenBank/DDBJ databases">
        <authorList>
            <person name="de Groot N.N."/>
        </authorList>
    </citation>
    <scope>NUCLEOTIDE SEQUENCE [LARGE SCALE GENOMIC DNA]</scope>
    <source>
        <strain evidence="10 11">DSM 9990</strain>
    </source>
</reference>
<feature type="domain" description="Response regulatory" evidence="8">
    <location>
        <begin position="8"/>
        <end position="125"/>
    </location>
</feature>
<dbReference type="RefSeq" id="WP_093393313.1">
    <property type="nucleotide sequence ID" value="NZ_FOUU01000001.1"/>
</dbReference>
<evidence type="ECO:0000259" key="9">
    <source>
        <dbReference type="PROSITE" id="PS50122"/>
    </source>
</evidence>
<dbReference type="InterPro" id="IPR011006">
    <property type="entry name" value="CheY-like_superfamily"/>
</dbReference>
<dbReference type="Pfam" id="PF00072">
    <property type="entry name" value="Response_reg"/>
    <property type="match status" value="1"/>
</dbReference>
<dbReference type="GO" id="GO:0000156">
    <property type="term" value="F:phosphorelay response regulator activity"/>
    <property type="evidence" value="ECO:0007669"/>
    <property type="project" value="InterPro"/>
</dbReference>
<dbReference type="EC" id="3.1.1.61" evidence="5"/>
<dbReference type="EMBL" id="FOUU01000001">
    <property type="protein sequence ID" value="SFM50458.1"/>
    <property type="molecule type" value="Genomic_DNA"/>
</dbReference>
<feature type="active site" evidence="5 6">
    <location>
        <position position="294"/>
    </location>
</feature>
<dbReference type="InterPro" id="IPR035909">
    <property type="entry name" value="CheB_C"/>
</dbReference>
<comment type="PTM">
    <text evidence="5">Phosphorylated by CheA. Phosphorylation of the N-terminal regulatory domain activates the methylesterase activity.</text>
</comment>
<dbReference type="SUPFAM" id="SSF52738">
    <property type="entry name" value="Methylesterase CheB, C-terminal domain"/>
    <property type="match status" value="1"/>
</dbReference>
<dbReference type="SMART" id="SM00448">
    <property type="entry name" value="REC"/>
    <property type="match status" value="1"/>
</dbReference>
<sequence>MGDQKKIRVLIVDDSAIVRKIFTHELSKYPDIEVVGTAPDPYIARDKIVKLKPDVITLDIEMPRMDGLTFLKKLMKYYPVPTIVVSSLTQKNSRMALDALEAGAVEVMAKPGGSYSVGDMSVQLAEKIRAASRIRMFPSQLPRKDKKEGDNLKVTSFALGKTTHKVIAIGASTGGTEAIKTVLTQLPPTTPGIVIVQHMPPKFTTSFAERLNDLCQIEVREAKDGDAVVPGLALIAPGNFHMVLKRSGARYYVEIKDGPMVCYQRPSVDVLFFSVARYAGSNAVGVLMTGMGKDGAQGLLAMKQAGARTIAQDEESCVVFGMPKEAIKLGAADYVVPLPKIPETIFKLLSEDENQERSIQNSQDIRRI</sequence>
<comment type="similarity">
    <text evidence="5">Belongs to the CheB family.</text>
</comment>
<dbReference type="Proteomes" id="UP000199611">
    <property type="component" value="Unassembled WGS sequence"/>
</dbReference>
<comment type="domain">
    <text evidence="5">Contains a C-terminal catalytic domain, and an N-terminal region which modulates catalytic activity.</text>
</comment>
<dbReference type="NCBIfam" id="NF009206">
    <property type="entry name" value="PRK12555.1"/>
    <property type="match status" value="1"/>
</dbReference>
<gene>
    <name evidence="5" type="primary">cheB</name>
    <name evidence="10" type="ORF">SAMN05660836_00567</name>
</gene>
<dbReference type="PANTHER" id="PTHR42872:SF6">
    <property type="entry name" value="PROTEIN-GLUTAMATE METHYLESTERASE_PROTEIN-GLUTAMINE GLUTAMINASE"/>
    <property type="match status" value="1"/>
</dbReference>
<feature type="domain" description="CheB-type methylesterase" evidence="9">
    <location>
        <begin position="160"/>
        <end position="352"/>
    </location>
</feature>
<evidence type="ECO:0000256" key="2">
    <source>
        <dbReference type="ARBA" id="ARBA00022500"/>
    </source>
</evidence>
<dbReference type="SUPFAM" id="SSF52172">
    <property type="entry name" value="CheY-like"/>
    <property type="match status" value="1"/>
</dbReference>
<comment type="function">
    <text evidence="5">Involved in chemotaxis. Part of a chemotaxis signal transduction system that modulates chemotaxis in response to various stimuli. Catalyzes the demethylation of specific methylglutamate residues introduced into the chemoreceptors (methyl-accepting chemotaxis proteins or MCP) by CheR. Also mediates the irreversible deamidation of specific glutamine residues to glutamic acid.</text>
</comment>
<dbReference type="HAMAP" id="MF_00099">
    <property type="entry name" value="CheB_chemtxs"/>
    <property type="match status" value="1"/>
</dbReference>
<accession>A0A1I4RDU3</accession>
<feature type="active site" evidence="5 6">
    <location>
        <position position="198"/>
    </location>
</feature>
<dbReference type="InterPro" id="IPR000673">
    <property type="entry name" value="Sig_transdc_resp-reg_Me-estase"/>
</dbReference>
<comment type="catalytic activity">
    <reaction evidence="4 5">
        <text>[protein]-L-glutamate 5-O-methyl ester + H2O = L-glutamyl-[protein] + methanol + H(+)</text>
        <dbReference type="Rhea" id="RHEA:23236"/>
        <dbReference type="Rhea" id="RHEA-COMP:10208"/>
        <dbReference type="Rhea" id="RHEA-COMP:10311"/>
        <dbReference type="ChEBI" id="CHEBI:15377"/>
        <dbReference type="ChEBI" id="CHEBI:15378"/>
        <dbReference type="ChEBI" id="CHEBI:17790"/>
        <dbReference type="ChEBI" id="CHEBI:29973"/>
        <dbReference type="ChEBI" id="CHEBI:82795"/>
        <dbReference type="EC" id="3.1.1.61"/>
    </reaction>
</comment>
<evidence type="ECO:0000313" key="11">
    <source>
        <dbReference type="Proteomes" id="UP000199611"/>
    </source>
</evidence>